<feature type="region of interest" description="Disordered" evidence="1">
    <location>
        <begin position="138"/>
        <end position="162"/>
    </location>
</feature>
<name>A0ABQ6S4W8_9BACT</name>
<sequence>MQLSNRLFFEQVEAMLAEGHEVQIRMKGHSMRPLLRSERDIAVLTPIARYTGNSETAAAARKQNRLARNETAPDTAANSHPDRLPSGSQALQPGDVVLFRCEGRHILHRILRIEPESGEMPPQSANTTVETITKTPEASAIPTAATTEAAATAATPSATEASAIPTAATTEAATTATPSATIVTAATPSTTAAATTASDAGDTPAPLPALRKTGKATPPLPACPENSENPQTASNPGQTPAETAPAPPRLRFTLAGDGNHRMTEHCAATDIAAVMTAVIRPSGRIVSTASRRWRRQSRCWLTLPAAVRRFILRALWRLGIR</sequence>
<dbReference type="EMBL" id="VVND01000006">
    <property type="protein sequence ID" value="KAA3159784.1"/>
    <property type="molecule type" value="Genomic_DNA"/>
</dbReference>
<accession>A0ABQ6S4W8</accession>
<evidence type="ECO:0008006" key="4">
    <source>
        <dbReference type="Google" id="ProtNLM"/>
    </source>
</evidence>
<evidence type="ECO:0000313" key="3">
    <source>
        <dbReference type="Proteomes" id="UP000324870"/>
    </source>
</evidence>
<feature type="region of interest" description="Disordered" evidence="1">
    <location>
        <begin position="193"/>
        <end position="249"/>
    </location>
</feature>
<protein>
    <recommendedName>
        <fullName evidence="4">Peptidase S24/S26A/S26B/S26C domain-containing protein</fullName>
    </recommendedName>
</protein>
<gene>
    <name evidence="2" type="ORF">F2A26_05765</name>
</gene>
<keyword evidence="3" id="KW-1185">Reference proteome</keyword>
<feature type="compositionally biased region" description="Polar residues" evidence="1">
    <location>
        <begin position="226"/>
        <end position="241"/>
    </location>
</feature>
<proteinExistence type="predicted"/>
<feature type="region of interest" description="Disordered" evidence="1">
    <location>
        <begin position="54"/>
        <end position="90"/>
    </location>
</feature>
<evidence type="ECO:0000256" key="1">
    <source>
        <dbReference type="SAM" id="MobiDB-lite"/>
    </source>
</evidence>
<reference evidence="2 3" key="1">
    <citation type="journal article" date="2019" name="Nat. Med.">
        <title>A library of human gut bacterial isolates paired with longitudinal multiomics data enables mechanistic microbiome research.</title>
        <authorList>
            <person name="Poyet M."/>
            <person name="Groussin M."/>
            <person name="Gibbons S.M."/>
            <person name="Avila-Pacheco J."/>
            <person name="Jiang X."/>
            <person name="Kearney S.M."/>
            <person name="Perrotta A.R."/>
            <person name="Berdy B."/>
            <person name="Zhao S."/>
            <person name="Lieberman T.D."/>
            <person name="Swanson P.K."/>
            <person name="Smith M."/>
            <person name="Roesemann S."/>
            <person name="Alexander J.E."/>
            <person name="Rich S.A."/>
            <person name="Livny J."/>
            <person name="Vlamakis H."/>
            <person name="Clish C."/>
            <person name="Bullock K."/>
            <person name="Deik A."/>
            <person name="Scott J."/>
            <person name="Pierce K.A."/>
            <person name="Xavier R.J."/>
            <person name="Alm E.J."/>
        </authorList>
    </citation>
    <scope>NUCLEOTIDE SEQUENCE [LARGE SCALE GENOMIC DNA]</scope>
    <source>
        <strain evidence="2 3">BIOML-A1</strain>
    </source>
</reference>
<organism evidence="2 3">
    <name type="scientific">Alistipes finegoldii</name>
    <dbReference type="NCBI Taxonomy" id="214856"/>
    <lineage>
        <taxon>Bacteria</taxon>
        <taxon>Pseudomonadati</taxon>
        <taxon>Bacteroidota</taxon>
        <taxon>Bacteroidia</taxon>
        <taxon>Bacteroidales</taxon>
        <taxon>Rikenellaceae</taxon>
        <taxon>Alistipes</taxon>
    </lineage>
</organism>
<dbReference type="RefSeq" id="WP_130062790.1">
    <property type="nucleotide sequence ID" value="NZ_DBFPAW010000009.1"/>
</dbReference>
<comment type="caution">
    <text evidence="2">The sequence shown here is derived from an EMBL/GenBank/DDBJ whole genome shotgun (WGS) entry which is preliminary data.</text>
</comment>
<dbReference type="Proteomes" id="UP000324870">
    <property type="component" value="Unassembled WGS sequence"/>
</dbReference>
<evidence type="ECO:0000313" key="2">
    <source>
        <dbReference type="EMBL" id="KAA3159784.1"/>
    </source>
</evidence>